<dbReference type="EMBL" id="JXTB01000441">
    <property type="protein sequence ID" value="PON40338.1"/>
    <property type="molecule type" value="Genomic_DNA"/>
</dbReference>
<protein>
    <submittedName>
        <fullName evidence="2">Uncharacterized protein</fullName>
    </submittedName>
</protein>
<reference evidence="3" key="1">
    <citation type="submission" date="2016-06" db="EMBL/GenBank/DDBJ databases">
        <title>Parallel loss of symbiosis genes in relatives of nitrogen-fixing non-legume Parasponia.</title>
        <authorList>
            <person name="Van Velzen R."/>
            <person name="Holmer R."/>
            <person name="Bu F."/>
            <person name="Rutten L."/>
            <person name="Van Zeijl A."/>
            <person name="Liu W."/>
            <person name="Santuari L."/>
            <person name="Cao Q."/>
            <person name="Sharma T."/>
            <person name="Shen D."/>
            <person name="Roswanjaya Y."/>
            <person name="Wardhani T."/>
            <person name="Kalhor M.S."/>
            <person name="Jansen J."/>
            <person name="Van den Hoogen J."/>
            <person name="Gungor B."/>
            <person name="Hartog M."/>
            <person name="Hontelez J."/>
            <person name="Verver J."/>
            <person name="Yang W.-C."/>
            <person name="Schijlen E."/>
            <person name="Repin R."/>
            <person name="Schilthuizen M."/>
            <person name="Schranz E."/>
            <person name="Heidstra R."/>
            <person name="Miyata K."/>
            <person name="Fedorova E."/>
            <person name="Kohlen W."/>
            <person name="Bisseling T."/>
            <person name="Smit S."/>
            <person name="Geurts R."/>
        </authorList>
    </citation>
    <scope>NUCLEOTIDE SEQUENCE [LARGE SCALE GENOMIC DNA]</scope>
    <source>
        <strain evidence="3">cv. WU1-14</strain>
    </source>
</reference>
<proteinExistence type="predicted"/>
<accession>A0A2P5AV08</accession>
<dbReference type="AlphaFoldDB" id="A0A2P5AV08"/>
<name>A0A2P5AV08_PARAD</name>
<evidence type="ECO:0000313" key="2">
    <source>
        <dbReference type="EMBL" id="PON40338.1"/>
    </source>
</evidence>
<keyword evidence="3" id="KW-1185">Reference proteome</keyword>
<gene>
    <name evidence="2" type="ORF">PanWU01x14_298250</name>
</gene>
<sequence length="126" mass="13752">MNPKGAALIIANLIGSPTESRLSQRLLDGVIKVPPGSIIVDLVSSDSDKEITYTTISENPSPDDPSTFVLPVVVLEKIEFTNIPDQENDRFSSDQLESPSPENTPQRPITLDGLDLHSLCQIQKKL</sequence>
<feature type="compositionally biased region" description="Polar residues" evidence="1">
    <location>
        <begin position="93"/>
        <end position="107"/>
    </location>
</feature>
<organism evidence="2 3">
    <name type="scientific">Parasponia andersonii</name>
    <name type="common">Sponia andersonii</name>
    <dbReference type="NCBI Taxonomy" id="3476"/>
    <lineage>
        <taxon>Eukaryota</taxon>
        <taxon>Viridiplantae</taxon>
        <taxon>Streptophyta</taxon>
        <taxon>Embryophyta</taxon>
        <taxon>Tracheophyta</taxon>
        <taxon>Spermatophyta</taxon>
        <taxon>Magnoliopsida</taxon>
        <taxon>eudicotyledons</taxon>
        <taxon>Gunneridae</taxon>
        <taxon>Pentapetalae</taxon>
        <taxon>rosids</taxon>
        <taxon>fabids</taxon>
        <taxon>Rosales</taxon>
        <taxon>Cannabaceae</taxon>
        <taxon>Parasponia</taxon>
    </lineage>
</organism>
<feature type="region of interest" description="Disordered" evidence="1">
    <location>
        <begin position="84"/>
        <end position="111"/>
    </location>
</feature>
<dbReference type="Proteomes" id="UP000237105">
    <property type="component" value="Unassembled WGS sequence"/>
</dbReference>
<comment type="caution">
    <text evidence="2">The sequence shown here is derived from an EMBL/GenBank/DDBJ whole genome shotgun (WGS) entry which is preliminary data.</text>
</comment>
<evidence type="ECO:0000313" key="3">
    <source>
        <dbReference type="Proteomes" id="UP000237105"/>
    </source>
</evidence>
<evidence type="ECO:0000256" key="1">
    <source>
        <dbReference type="SAM" id="MobiDB-lite"/>
    </source>
</evidence>